<dbReference type="EMBL" id="KX774321">
    <property type="protein sequence ID" value="AOZ63844.1"/>
    <property type="molecule type" value="Genomic_DNA"/>
</dbReference>
<reference evidence="2" key="1">
    <citation type="submission" date="2016-08" db="EMBL/GenBank/DDBJ databases">
        <authorList>
            <person name="Seilhamer J.J."/>
        </authorList>
    </citation>
    <scope>NUCLEOTIDE SEQUENCE [LARGE SCALE GENOMIC DNA]</scope>
</reference>
<proteinExistence type="predicted"/>
<accession>A0A1I9SAN8</accession>
<evidence type="ECO:0000313" key="1">
    <source>
        <dbReference type="EMBL" id="AOZ63844.1"/>
    </source>
</evidence>
<dbReference type="Proteomes" id="UP000224902">
    <property type="component" value="Segment"/>
</dbReference>
<sequence length="68" mass="7708">MECTEVIEVDRISETKVKVYTVRVYPSGARNIISVATISLPALNHTHIDFKPLEGHDTTFGWGTRKYD</sequence>
<protein>
    <submittedName>
        <fullName evidence="1">Uncharacterized protein</fullName>
    </submittedName>
</protein>
<organism evidence="1 2">
    <name type="scientific">Rhodococcus phage Weasels2</name>
    <dbReference type="NCBI Taxonomy" id="1897437"/>
    <lineage>
        <taxon>Viruses</taxon>
        <taxon>Duplodnaviria</taxon>
        <taxon>Heunggongvirae</taxon>
        <taxon>Uroviricota</taxon>
        <taxon>Caudoviricetes</taxon>
        <taxon>Weaselvirus</taxon>
        <taxon>Weaselvirus weasel</taxon>
    </lineage>
</organism>
<evidence type="ECO:0000313" key="2">
    <source>
        <dbReference type="Proteomes" id="UP000224902"/>
    </source>
</evidence>
<gene>
    <name evidence="1" type="ORF">SEA_WEASELS2_266</name>
</gene>
<name>A0A1I9SAN8_9CAUD</name>
<keyword evidence="2" id="KW-1185">Reference proteome</keyword>